<dbReference type="VEuPathDB" id="FungiDB:ASPVEDRAFT_50237"/>
<evidence type="ECO:0000313" key="13">
    <source>
        <dbReference type="EMBL" id="OJI98555.1"/>
    </source>
</evidence>
<dbReference type="PROSITE" id="PS00707">
    <property type="entry name" value="GLYCOSYL_HYDROL_F31_2"/>
    <property type="match status" value="1"/>
</dbReference>
<keyword evidence="7 8" id="KW-0326">Glycosidase</keyword>
<dbReference type="Gene3D" id="3.20.20.80">
    <property type="entry name" value="Glycosidases"/>
    <property type="match status" value="2"/>
</dbReference>
<dbReference type="InterPro" id="IPR011013">
    <property type="entry name" value="Gal_mutarotase_sf_dom"/>
</dbReference>
<dbReference type="RefSeq" id="XP_040664318.1">
    <property type="nucleotide sequence ID" value="XM_040814281.1"/>
</dbReference>
<dbReference type="PANTHER" id="PTHR22762:SF133">
    <property type="entry name" value="P-TYPE DOMAIN-CONTAINING PROTEIN"/>
    <property type="match status" value="1"/>
</dbReference>
<dbReference type="SUPFAM" id="SSF74650">
    <property type="entry name" value="Galactose mutarotase-like"/>
    <property type="match status" value="1"/>
</dbReference>
<dbReference type="InterPro" id="IPR013780">
    <property type="entry name" value="Glyco_hydro_b"/>
</dbReference>
<evidence type="ECO:0000259" key="12">
    <source>
        <dbReference type="Pfam" id="PF21365"/>
    </source>
</evidence>
<feature type="region of interest" description="Disordered" evidence="9">
    <location>
        <begin position="547"/>
        <end position="587"/>
    </location>
</feature>
<evidence type="ECO:0000256" key="4">
    <source>
        <dbReference type="ARBA" id="ARBA00022729"/>
    </source>
</evidence>
<dbReference type="STRING" id="1036611.A0A1L9PAS2"/>
<dbReference type="CDD" id="cd06602">
    <property type="entry name" value="GH31_MGAM_SI_GAA"/>
    <property type="match status" value="1"/>
</dbReference>
<dbReference type="CDD" id="cd14752">
    <property type="entry name" value="GH31_N"/>
    <property type="match status" value="1"/>
</dbReference>
<protein>
    <recommendedName>
        <fullName evidence="3">alpha-glucosidase</fullName>
        <ecNumber evidence="3">3.2.1.20</ecNumber>
    </recommendedName>
</protein>
<comment type="similarity">
    <text evidence="2 8">Belongs to the glycosyl hydrolase 31 family.</text>
</comment>
<sequence>MVGFRHLFAGASLPALAFGAAQQDLLKPLSNLATATDTAERTQFTLADYVDVGEKLIANVDDPQAVNAQSVCPGYRASNVQHSTHGFSASLELSGKPCNVYGTDVETLVLEVQFQDTDRLNIQITPTYVDASNESWYILPEELVPRPETVPDASESHSDFSVSWSNEPSFNFQVTRRATGEVLFDTAGSVLVFENQFIEFVTTLPEEYNLYGLGERINQLRLLRNATLTTYAADIGNPIDENIYGHHAFYVDTRYYTVDEQTGEHTYVKSSEADATQDYVSYSHGIFLRNAHGQEVILNPKGLTWRTIGGSIDLTFYSGPTVAEVTEQYQRSTVGLPAMQKYDTLGFHQCRWGYNNWSEFADVLANFEKFEIPLEYLWADIDYMHGYRDFDNDQNRFSYKDTEAFLDNLHAGGRHFVPIVDAALYIPNPENESDTYDTYTRGAAKDVYLKNPDGSLYVGAVWPGYTVYPDWHHSEAANYWANELVIWYEKVKFDGVWYDMGEVSSFCVGSCGSQNRTLNPAHPPFKLPGEPGNMVFEYPEGFERTNATEAASASAASSSQAAATETSTSATSSYLRTSPTPGVRNINHPPYVINHVQTGHDLAVHAVSPNATHVDGYHEYDVHSLYGHMGIRATYQGLTQIWPNKRPFIIARSTFSGSGRWAGHWGGDNLSKWSSMYFSISQALQFSLFGMPMFGVDTCGFSYNSDEELCNRWMQLSAFFPFYRNHNALGAISQEPYRWASVIGASKAAMKIRYALLPYFYTLMQNAHTAASTVMRALAWEFPNDPTLAAIDNQFLVGPSILVIPVLEPQVDTVKGVFPGVGQGEIWYDWYTQTAVDAQPGVNTTIQAPLGHIPVYVRGGSILPMQEPALTIRDARRTPWALLAALSSDGTASGQLYLDDGESLHPEATLDVDFEASGSSLRVSANGDWEEANPLANVTILGVFNEPSTVSFNGQQVPADYDVSSQALFVTGLDKFTKDGAWGEDWTLEWE</sequence>
<feature type="compositionally biased region" description="Low complexity" evidence="9">
    <location>
        <begin position="547"/>
        <end position="573"/>
    </location>
</feature>
<evidence type="ECO:0000256" key="7">
    <source>
        <dbReference type="ARBA" id="ARBA00023295"/>
    </source>
</evidence>
<gene>
    <name evidence="13" type="ORF">ASPVEDRAFT_50237</name>
</gene>
<feature type="signal peptide" evidence="10">
    <location>
        <begin position="1"/>
        <end position="19"/>
    </location>
</feature>
<dbReference type="Pfam" id="PF01055">
    <property type="entry name" value="Glyco_hydro_31_2nd"/>
    <property type="match status" value="1"/>
</dbReference>
<evidence type="ECO:0000256" key="6">
    <source>
        <dbReference type="ARBA" id="ARBA00023180"/>
    </source>
</evidence>
<dbReference type="InterPro" id="IPR030459">
    <property type="entry name" value="Glyco_hydro_31_CS"/>
</dbReference>
<dbReference type="GO" id="GO:0005975">
    <property type="term" value="P:carbohydrate metabolic process"/>
    <property type="evidence" value="ECO:0007669"/>
    <property type="project" value="InterPro"/>
</dbReference>
<dbReference type="GO" id="GO:0030246">
    <property type="term" value="F:carbohydrate binding"/>
    <property type="evidence" value="ECO:0007669"/>
    <property type="project" value="InterPro"/>
</dbReference>
<dbReference type="OrthoDB" id="5839090at2759"/>
<dbReference type="Pfam" id="PF21365">
    <property type="entry name" value="Glyco_hydro_31_3rd"/>
    <property type="match status" value="1"/>
</dbReference>
<dbReference type="GeneID" id="63729792"/>
<organism evidence="13 14">
    <name type="scientific">Aspergillus versicolor CBS 583.65</name>
    <dbReference type="NCBI Taxonomy" id="1036611"/>
    <lineage>
        <taxon>Eukaryota</taxon>
        <taxon>Fungi</taxon>
        <taxon>Dikarya</taxon>
        <taxon>Ascomycota</taxon>
        <taxon>Pezizomycotina</taxon>
        <taxon>Eurotiomycetes</taxon>
        <taxon>Eurotiomycetidae</taxon>
        <taxon>Eurotiales</taxon>
        <taxon>Aspergillaceae</taxon>
        <taxon>Aspergillus</taxon>
        <taxon>Aspergillus subgen. Nidulantes</taxon>
    </lineage>
</organism>
<dbReference type="Gene3D" id="2.60.40.1760">
    <property type="entry name" value="glycosyl hydrolase (family 31)"/>
    <property type="match status" value="1"/>
</dbReference>
<dbReference type="EC" id="3.2.1.20" evidence="3"/>
<evidence type="ECO:0000256" key="5">
    <source>
        <dbReference type="ARBA" id="ARBA00022801"/>
    </source>
</evidence>
<feature type="chain" id="PRO_5013313169" description="alpha-glucosidase" evidence="10">
    <location>
        <begin position="20"/>
        <end position="991"/>
    </location>
</feature>
<feature type="domain" description="Glycosyl hydrolase family 31 C-terminal" evidence="12">
    <location>
        <begin position="772"/>
        <end position="863"/>
    </location>
</feature>
<comment type="catalytic activity">
    <reaction evidence="1">
        <text>Hydrolysis of terminal, non-reducing (1-&gt;4)-linked alpha-D-glucose residues with release of alpha-D-glucose.</text>
        <dbReference type="EC" id="3.2.1.20"/>
    </reaction>
</comment>
<evidence type="ECO:0000256" key="8">
    <source>
        <dbReference type="RuleBase" id="RU361185"/>
    </source>
</evidence>
<evidence type="ECO:0000256" key="10">
    <source>
        <dbReference type="SAM" id="SignalP"/>
    </source>
</evidence>
<evidence type="ECO:0000256" key="2">
    <source>
        <dbReference type="ARBA" id="ARBA00007806"/>
    </source>
</evidence>
<dbReference type="Proteomes" id="UP000184073">
    <property type="component" value="Unassembled WGS sequence"/>
</dbReference>
<feature type="domain" description="Glycoside hydrolase family 31 TIM barrel" evidence="11">
    <location>
        <begin position="337"/>
        <end position="763"/>
    </location>
</feature>
<dbReference type="GO" id="GO:0004558">
    <property type="term" value="F:alpha-1,4-glucosidase activity"/>
    <property type="evidence" value="ECO:0007669"/>
    <property type="project" value="UniProtKB-EC"/>
</dbReference>
<evidence type="ECO:0000256" key="9">
    <source>
        <dbReference type="SAM" id="MobiDB-lite"/>
    </source>
</evidence>
<dbReference type="FunFam" id="2.60.40.1180:FF:000001">
    <property type="entry name" value="Maltase-glucoamylase, intestinal"/>
    <property type="match status" value="1"/>
</dbReference>
<dbReference type="FunFam" id="2.60.40.1760:FF:000005">
    <property type="entry name" value="Putative alpha-glucosidase AgdA"/>
    <property type="match status" value="1"/>
</dbReference>
<keyword evidence="14" id="KW-1185">Reference proteome</keyword>
<evidence type="ECO:0000313" key="14">
    <source>
        <dbReference type="Proteomes" id="UP000184073"/>
    </source>
</evidence>
<proteinExistence type="inferred from homology"/>
<name>A0A1L9PAS2_ASPVE</name>
<evidence type="ECO:0000256" key="3">
    <source>
        <dbReference type="ARBA" id="ARBA00012741"/>
    </source>
</evidence>
<dbReference type="InterPro" id="IPR048395">
    <property type="entry name" value="Glyco_hydro_31_C"/>
</dbReference>
<dbReference type="EMBL" id="KV878126">
    <property type="protein sequence ID" value="OJI98555.1"/>
    <property type="molecule type" value="Genomic_DNA"/>
</dbReference>
<dbReference type="InterPro" id="IPR017853">
    <property type="entry name" value="GH"/>
</dbReference>
<dbReference type="PANTHER" id="PTHR22762">
    <property type="entry name" value="ALPHA-GLUCOSIDASE"/>
    <property type="match status" value="1"/>
</dbReference>
<accession>A0A1L9PAS2</accession>
<dbReference type="Gene3D" id="2.60.40.1180">
    <property type="entry name" value="Golgi alpha-mannosidase II"/>
    <property type="match status" value="2"/>
</dbReference>
<dbReference type="FunFam" id="3.20.20.80:FF:000138">
    <property type="entry name" value="Putative alpha-glucosidase AgdA"/>
    <property type="match status" value="1"/>
</dbReference>
<dbReference type="AlphaFoldDB" id="A0A1L9PAS2"/>
<evidence type="ECO:0000259" key="11">
    <source>
        <dbReference type="Pfam" id="PF01055"/>
    </source>
</evidence>
<dbReference type="SUPFAM" id="SSF51011">
    <property type="entry name" value="Glycosyl hydrolase domain"/>
    <property type="match status" value="1"/>
</dbReference>
<keyword evidence="5 8" id="KW-0378">Hydrolase</keyword>
<dbReference type="InterPro" id="IPR000322">
    <property type="entry name" value="Glyco_hydro_31_TIM"/>
</dbReference>
<dbReference type="SUPFAM" id="SSF51445">
    <property type="entry name" value="(Trans)glycosidases"/>
    <property type="match status" value="1"/>
</dbReference>
<keyword evidence="6" id="KW-0325">Glycoprotein</keyword>
<reference evidence="14" key="1">
    <citation type="journal article" date="2017" name="Genome Biol.">
        <title>Comparative genomics reveals high biological diversity and specific adaptations in the industrially and medically important fungal genus Aspergillus.</title>
        <authorList>
            <person name="de Vries R.P."/>
            <person name="Riley R."/>
            <person name="Wiebenga A."/>
            <person name="Aguilar-Osorio G."/>
            <person name="Amillis S."/>
            <person name="Uchima C.A."/>
            <person name="Anderluh G."/>
            <person name="Asadollahi M."/>
            <person name="Askin M."/>
            <person name="Barry K."/>
            <person name="Battaglia E."/>
            <person name="Bayram O."/>
            <person name="Benocci T."/>
            <person name="Braus-Stromeyer S.A."/>
            <person name="Caldana C."/>
            <person name="Canovas D."/>
            <person name="Cerqueira G.C."/>
            <person name="Chen F."/>
            <person name="Chen W."/>
            <person name="Choi C."/>
            <person name="Clum A."/>
            <person name="Dos Santos R.A."/>
            <person name="Damasio A.R."/>
            <person name="Diallinas G."/>
            <person name="Emri T."/>
            <person name="Fekete E."/>
            <person name="Flipphi M."/>
            <person name="Freyberg S."/>
            <person name="Gallo A."/>
            <person name="Gournas C."/>
            <person name="Habgood R."/>
            <person name="Hainaut M."/>
            <person name="Harispe M.L."/>
            <person name="Henrissat B."/>
            <person name="Hilden K.S."/>
            <person name="Hope R."/>
            <person name="Hossain A."/>
            <person name="Karabika E."/>
            <person name="Karaffa L."/>
            <person name="Karanyi Z."/>
            <person name="Krasevec N."/>
            <person name="Kuo A."/>
            <person name="Kusch H."/>
            <person name="LaButti K."/>
            <person name="Lagendijk E.L."/>
            <person name="Lapidus A."/>
            <person name="Levasseur A."/>
            <person name="Lindquist E."/>
            <person name="Lipzen A."/>
            <person name="Logrieco A.F."/>
            <person name="MacCabe A."/>
            <person name="Maekelae M.R."/>
            <person name="Malavazi I."/>
            <person name="Melin P."/>
            <person name="Meyer V."/>
            <person name="Mielnichuk N."/>
            <person name="Miskei M."/>
            <person name="Molnar A.P."/>
            <person name="Mule G."/>
            <person name="Ngan C.Y."/>
            <person name="Orejas M."/>
            <person name="Orosz E."/>
            <person name="Ouedraogo J.P."/>
            <person name="Overkamp K.M."/>
            <person name="Park H.-S."/>
            <person name="Perrone G."/>
            <person name="Piumi F."/>
            <person name="Punt P.J."/>
            <person name="Ram A.F."/>
            <person name="Ramon A."/>
            <person name="Rauscher S."/>
            <person name="Record E."/>
            <person name="Riano-Pachon D.M."/>
            <person name="Robert V."/>
            <person name="Roehrig J."/>
            <person name="Ruller R."/>
            <person name="Salamov A."/>
            <person name="Salih N.S."/>
            <person name="Samson R.A."/>
            <person name="Sandor E."/>
            <person name="Sanguinetti M."/>
            <person name="Schuetze T."/>
            <person name="Sepcic K."/>
            <person name="Shelest E."/>
            <person name="Sherlock G."/>
            <person name="Sophianopoulou V."/>
            <person name="Squina F.M."/>
            <person name="Sun H."/>
            <person name="Susca A."/>
            <person name="Todd R.B."/>
            <person name="Tsang A."/>
            <person name="Unkles S.E."/>
            <person name="van de Wiele N."/>
            <person name="van Rossen-Uffink D."/>
            <person name="Oliveira J.V."/>
            <person name="Vesth T.C."/>
            <person name="Visser J."/>
            <person name="Yu J.-H."/>
            <person name="Zhou M."/>
            <person name="Andersen M.R."/>
            <person name="Archer D.B."/>
            <person name="Baker S.E."/>
            <person name="Benoit I."/>
            <person name="Brakhage A.A."/>
            <person name="Braus G.H."/>
            <person name="Fischer R."/>
            <person name="Frisvad J.C."/>
            <person name="Goldman G.H."/>
            <person name="Houbraken J."/>
            <person name="Oakley B."/>
            <person name="Pocsi I."/>
            <person name="Scazzocchio C."/>
            <person name="Seiboth B."/>
            <person name="vanKuyk P.A."/>
            <person name="Wortman J."/>
            <person name="Dyer P.S."/>
            <person name="Grigoriev I.V."/>
        </authorList>
    </citation>
    <scope>NUCLEOTIDE SEQUENCE [LARGE SCALE GENOMIC DNA]</scope>
    <source>
        <strain evidence="14">CBS 583.65</strain>
    </source>
</reference>
<keyword evidence="4 10" id="KW-0732">Signal</keyword>
<dbReference type="FunFam" id="3.20.20.80:FF:000169">
    <property type="entry name" value="Putative alpha-glucosidase AgdA"/>
    <property type="match status" value="1"/>
</dbReference>
<evidence type="ECO:0000256" key="1">
    <source>
        <dbReference type="ARBA" id="ARBA00001657"/>
    </source>
</evidence>